<keyword evidence="2 7" id="KW-0963">Cytoplasm</keyword>
<dbReference type="InterPro" id="IPR004446">
    <property type="entry name" value="Heptose_bisP_phosphatase"/>
</dbReference>
<dbReference type="NCBIfam" id="TIGR01656">
    <property type="entry name" value="Histidinol-ppas"/>
    <property type="match status" value="1"/>
</dbReference>
<comment type="cofactor">
    <cofactor evidence="9">
        <name>Zn(2+)</name>
        <dbReference type="ChEBI" id="CHEBI:29105"/>
    </cofactor>
</comment>
<dbReference type="GO" id="GO:0005975">
    <property type="term" value="P:carbohydrate metabolic process"/>
    <property type="evidence" value="ECO:0007669"/>
    <property type="project" value="InterPro"/>
</dbReference>
<protein>
    <recommendedName>
        <fullName evidence="6 7">D,D-heptose 1,7-bisphosphate phosphatase</fullName>
        <ecNumber evidence="7">3.1.3.-</ecNumber>
    </recommendedName>
</protein>
<evidence type="ECO:0000256" key="6">
    <source>
        <dbReference type="ARBA" id="ARBA00031828"/>
    </source>
</evidence>
<evidence type="ECO:0000256" key="8">
    <source>
        <dbReference type="PIRSR" id="PIRSR004682-3"/>
    </source>
</evidence>
<dbReference type="PANTHER" id="PTHR42891">
    <property type="entry name" value="D-GLYCERO-BETA-D-MANNO-HEPTOSE-1,7-BISPHOSPHATE 7-PHOSPHATASE"/>
    <property type="match status" value="1"/>
</dbReference>
<keyword evidence="9" id="KW-0460">Magnesium</keyword>
<dbReference type="InterPro" id="IPR023214">
    <property type="entry name" value="HAD_sf"/>
</dbReference>
<feature type="binding site" evidence="9">
    <location>
        <position position="114"/>
    </location>
    <ligand>
        <name>Zn(2+)</name>
        <dbReference type="ChEBI" id="CHEBI:29105"/>
    </ligand>
</feature>
<dbReference type="PIRSF" id="PIRSF004682">
    <property type="entry name" value="GmhB"/>
    <property type="match status" value="1"/>
</dbReference>
<organism evidence="10 11">
    <name type="scientific">Paralcaligenes ureilyticus</name>
    <dbReference type="NCBI Taxonomy" id="627131"/>
    <lineage>
        <taxon>Bacteria</taxon>
        <taxon>Pseudomonadati</taxon>
        <taxon>Pseudomonadota</taxon>
        <taxon>Betaproteobacteria</taxon>
        <taxon>Burkholderiales</taxon>
        <taxon>Alcaligenaceae</taxon>
        <taxon>Paralcaligenes</taxon>
    </lineage>
</organism>
<keyword evidence="9" id="KW-0862">Zinc</keyword>
<dbReference type="GO" id="GO:0005737">
    <property type="term" value="C:cytoplasm"/>
    <property type="evidence" value="ECO:0007669"/>
    <property type="project" value="UniProtKB-SubCell"/>
</dbReference>
<evidence type="ECO:0000256" key="5">
    <source>
        <dbReference type="ARBA" id="ARBA00023277"/>
    </source>
</evidence>
<evidence type="ECO:0000256" key="4">
    <source>
        <dbReference type="ARBA" id="ARBA00022801"/>
    </source>
</evidence>
<keyword evidence="5 7" id="KW-0119">Carbohydrate metabolism</keyword>
<feature type="site" description="Stabilizes the phosphoryl group" evidence="8">
    <location>
        <position position="75"/>
    </location>
</feature>
<evidence type="ECO:0000256" key="3">
    <source>
        <dbReference type="ARBA" id="ARBA00022723"/>
    </source>
</evidence>
<feature type="site" description="Contributes to substrate recognition" evidence="8">
    <location>
        <position position="132"/>
    </location>
</feature>
<keyword evidence="4 7" id="KW-0378">Hydrolase</keyword>
<dbReference type="EC" id="3.1.3.-" evidence="7"/>
<feature type="binding site" evidence="9">
    <location>
        <position position="131"/>
    </location>
    <ligand>
        <name>Zn(2+)</name>
        <dbReference type="ChEBI" id="CHEBI:29105"/>
    </ligand>
</feature>
<keyword evidence="11" id="KW-1185">Reference proteome</keyword>
<feature type="site" description="Stabilizes the phosphoryl group" evidence="8">
    <location>
        <position position="133"/>
    </location>
</feature>
<dbReference type="NCBIfam" id="TIGR01662">
    <property type="entry name" value="HAD-SF-IIIA"/>
    <property type="match status" value="1"/>
</dbReference>
<dbReference type="PANTHER" id="PTHR42891:SF1">
    <property type="entry name" value="D-GLYCERO-BETA-D-MANNO-HEPTOSE-1,7-BISPHOSPHATE 7-PHOSPHATASE"/>
    <property type="match status" value="1"/>
</dbReference>
<dbReference type="InterPro" id="IPR006543">
    <property type="entry name" value="Histidinol-phos"/>
</dbReference>
<comment type="cofactor">
    <cofactor evidence="9">
        <name>Mg(2+)</name>
        <dbReference type="ChEBI" id="CHEBI:18420"/>
    </cofactor>
</comment>
<dbReference type="InterPro" id="IPR006549">
    <property type="entry name" value="HAD-SF_hydro_IIIA"/>
</dbReference>
<dbReference type="Pfam" id="PF13242">
    <property type="entry name" value="Hydrolase_like"/>
    <property type="match status" value="1"/>
</dbReference>
<dbReference type="Gene3D" id="3.40.50.1000">
    <property type="entry name" value="HAD superfamily/HAD-like"/>
    <property type="match status" value="1"/>
</dbReference>
<dbReference type="InterPro" id="IPR036412">
    <property type="entry name" value="HAD-like_sf"/>
</dbReference>
<evidence type="ECO:0000256" key="7">
    <source>
        <dbReference type="PIRNR" id="PIRNR004682"/>
    </source>
</evidence>
<dbReference type="GO" id="GO:0046872">
    <property type="term" value="F:metal ion binding"/>
    <property type="evidence" value="ECO:0007669"/>
    <property type="project" value="UniProtKB-KW"/>
</dbReference>
<dbReference type="GO" id="GO:0016791">
    <property type="term" value="F:phosphatase activity"/>
    <property type="evidence" value="ECO:0007669"/>
    <property type="project" value="InterPro"/>
</dbReference>
<sequence length="219" mass="23687">MHNDSEEEPTIQAMLEPAIYPSHTPPIGAIFLNKDGAVLMDIPPNVDPLQMRFAAGAFAGLDRLGLLGLPLIVISNQPGVALGKFPVDKLAPMRSQLEKMFVLAGTVLGGFYYCPHHPKGVHPLYSTLCNCRKPSPGLLRLAAQRQGIDLARSWLIGNIADDIEAGRRAGCRTILLDNGIKAERAQNEWCQPHRVEADLDGASRWICAQSAMTGQGAMA</sequence>
<proteinExistence type="inferred from homology"/>
<name>A0A4R3MAM3_9BURK</name>
<evidence type="ECO:0000313" key="10">
    <source>
        <dbReference type="EMBL" id="TCT10182.1"/>
    </source>
</evidence>
<evidence type="ECO:0000256" key="2">
    <source>
        <dbReference type="ARBA" id="ARBA00022490"/>
    </source>
</evidence>
<dbReference type="Proteomes" id="UP000295525">
    <property type="component" value="Unassembled WGS sequence"/>
</dbReference>
<gene>
    <name evidence="10" type="ORF">EDC26_102138</name>
</gene>
<feature type="binding site" evidence="9">
    <location>
        <position position="35"/>
    </location>
    <ligand>
        <name>Mg(2+)</name>
        <dbReference type="ChEBI" id="CHEBI:18420"/>
    </ligand>
</feature>
<keyword evidence="3 9" id="KW-0479">Metal-binding</keyword>
<reference evidence="10 11" key="1">
    <citation type="submission" date="2019-03" db="EMBL/GenBank/DDBJ databases">
        <title>Genomic Encyclopedia of Type Strains, Phase IV (KMG-IV): sequencing the most valuable type-strain genomes for metagenomic binning, comparative biology and taxonomic classification.</title>
        <authorList>
            <person name="Goeker M."/>
        </authorList>
    </citation>
    <scope>NUCLEOTIDE SEQUENCE [LARGE SCALE GENOMIC DNA]</scope>
    <source>
        <strain evidence="10 11">DSM 24591</strain>
    </source>
</reference>
<accession>A0A4R3MAM3</accession>
<dbReference type="AlphaFoldDB" id="A0A4R3MAM3"/>
<dbReference type="EMBL" id="SMAJ01000002">
    <property type="protein sequence ID" value="TCT10182.1"/>
    <property type="molecule type" value="Genomic_DNA"/>
</dbReference>
<feature type="binding site" evidence="9">
    <location>
        <position position="116"/>
    </location>
    <ligand>
        <name>Zn(2+)</name>
        <dbReference type="ChEBI" id="CHEBI:29105"/>
    </ligand>
</feature>
<comment type="caution">
    <text evidence="10">The sequence shown here is derived from an EMBL/GenBank/DDBJ whole genome shotgun (WGS) entry which is preliminary data.</text>
</comment>
<dbReference type="SUPFAM" id="SSF56784">
    <property type="entry name" value="HAD-like"/>
    <property type="match status" value="1"/>
</dbReference>
<comment type="subcellular location">
    <subcellularLocation>
        <location evidence="1 7">Cytoplasm</location>
    </subcellularLocation>
</comment>
<feature type="binding site" evidence="9">
    <location>
        <position position="129"/>
    </location>
    <ligand>
        <name>Zn(2+)</name>
        <dbReference type="ChEBI" id="CHEBI:29105"/>
    </ligand>
</feature>
<comment type="similarity">
    <text evidence="7">Belongs to the gmhB family.</text>
</comment>
<evidence type="ECO:0000256" key="1">
    <source>
        <dbReference type="ARBA" id="ARBA00004496"/>
    </source>
</evidence>
<evidence type="ECO:0000313" key="11">
    <source>
        <dbReference type="Proteomes" id="UP000295525"/>
    </source>
</evidence>
<evidence type="ECO:0000256" key="9">
    <source>
        <dbReference type="PIRSR" id="PIRSR004682-4"/>
    </source>
</evidence>